<keyword evidence="6" id="KW-0067">ATP-binding</keyword>
<dbReference type="InterPro" id="IPR050472">
    <property type="entry name" value="Anth_synth/Amidotransfase"/>
</dbReference>
<dbReference type="InterPro" id="IPR036480">
    <property type="entry name" value="CarbP_synth_ssu_N_sf"/>
</dbReference>
<evidence type="ECO:0000256" key="9">
    <source>
        <dbReference type="ARBA" id="ARBA00048816"/>
    </source>
</evidence>
<reference evidence="11" key="1">
    <citation type="journal article" date="2020" name="mSystems">
        <title>Genome- and Community-Level Interaction Insights into Carbon Utilization and Element Cycling Functions of Hydrothermarchaeota in Hydrothermal Sediment.</title>
        <authorList>
            <person name="Zhou Z."/>
            <person name="Liu Y."/>
            <person name="Xu W."/>
            <person name="Pan J."/>
            <person name="Luo Z.H."/>
            <person name="Li M."/>
        </authorList>
    </citation>
    <scope>NUCLEOTIDE SEQUENCE [LARGE SCALE GENOMIC DNA]</scope>
    <source>
        <strain evidence="11">HyVt-503</strain>
    </source>
</reference>
<evidence type="ECO:0000256" key="3">
    <source>
        <dbReference type="ARBA" id="ARBA00012738"/>
    </source>
</evidence>
<comment type="pathway">
    <text evidence="1">Amino-acid biosynthesis; L-arginine biosynthesis; carbamoyl phosphate from bicarbonate: step 1/1.</text>
</comment>
<dbReference type="UniPathway" id="UPA00070"/>
<comment type="caution">
    <text evidence="11">The sequence shown here is derived from an EMBL/GenBank/DDBJ whole genome shotgun (WGS) entry which is preliminary data.</text>
</comment>
<feature type="non-terminal residue" evidence="11">
    <location>
        <position position="1"/>
    </location>
</feature>
<dbReference type="PRINTS" id="PR00096">
    <property type="entry name" value="GATASE"/>
</dbReference>
<feature type="domain" description="Carbamoyl-phosphate synthase small subunit N-terminal" evidence="10">
    <location>
        <begin position="1"/>
        <end position="79"/>
    </location>
</feature>
<dbReference type="GO" id="GO:0005524">
    <property type="term" value="F:ATP binding"/>
    <property type="evidence" value="ECO:0007669"/>
    <property type="project" value="UniProtKB-KW"/>
</dbReference>
<evidence type="ECO:0000259" key="10">
    <source>
        <dbReference type="SMART" id="SM01097"/>
    </source>
</evidence>
<protein>
    <recommendedName>
        <fullName evidence="3">carbamoyl-phosphate synthase (glutamine-hydrolyzing)</fullName>
        <ecNumber evidence="3">6.3.5.5</ecNumber>
    </recommendedName>
    <alternativeName>
        <fullName evidence="8">Arginine-specific carbamoyl phosphate synthetase, glutamine chain</fullName>
    </alternativeName>
</protein>
<comment type="catalytic activity">
    <reaction evidence="9">
        <text>hydrogencarbonate + L-glutamine + 2 ATP + H2O = carbamoyl phosphate + L-glutamate + 2 ADP + phosphate + 2 H(+)</text>
        <dbReference type="Rhea" id="RHEA:18633"/>
        <dbReference type="ChEBI" id="CHEBI:15377"/>
        <dbReference type="ChEBI" id="CHEBI:15378"/>
        <dbReference type="ChEBI" id="CHEBI:17544"/>
        <dbReference type="ChEBI" id="CHEBI:29985"/>
        <dbReference type="ChEBI" id="CHEBI:30616"/>
        <dbReference type="ChEBI" id="CHEBI:43474"/>
        <dbReference type="ChEBI" id="CHEBI:58228"/>
        <dbReference type="ChEBI" id="CHEBI:58359"/>
        <dbReference type="ChEBI" id="CHEBI:456216"/>
        <dbReference type="EC" id="6.3.5.5"/>
    </reaction>
</comment>
<organism evidence="11">
    <name type="scientific">Dissulfuribacter thermophilus</name>
    <dbReference type="NCBI Taxonomy" id="1156395"/>
    <lineage>
        <taxon>Bacteria</taxon>
        <taxon>Pseudomonadati</taxon>
        <taxon>Thermodesulfobacteriota</taxon>
        <taxon>Dissulfuribacteria</taxon>
        <taxon>Dissulfuribacterales</taxon>
        <taxon>Dissulfuribacteraceae</taxon>
        <taxon>Dissulfuribacter</taxon>
    </lineage>
</organism>
<gene>
    <name evidence="11" type="primary">carA</name>
    <name evidence="11" type="ORF">ENJ63_01600</name>
</gene>
<dbReference type="InterPro" id="IPR002474">
    <property type="entry name" value="CarbamoylP_synth_ssu_N"/>
</dbReference>
<dbReference type="GO" id="GO:0006207">
    <property type="term" value="P:'de novo' pyrimidine nucleobase biosynthetic process"/>
    <property type="evidence" value="ECO:0007669"/>
    <property type="project" value="InterPro"/>
</dbReference>
<dbReference type="InterPro" id="IPR017926">
    <property type="entry name" value="GATASE"/>
</dbReference>
<dbReference type="InterPro" id="IPR029062">
    <property type="entry name" value="Class_I_gatase-like"/>
</dbReference>
<dbReference type="SUPFAM" id="SSF52021">
    <property type="entry name" value="Carbamoyl phosphate synthetase, small subunit N-terminal domain"/>
    <property type="match status" value="1"/>
</dbReference>
<dbReference type="EMBL" id="DRND01000136">
    <property type="protein sequence ID" value="HFC46557.1"/>
    <property type="molecule type" value="Genomic_DNA"/>
</dbReference>
<dbReference type="SUPFAM" id="SSF52317">
    <property type="entry name" value="Class I glutamine amidotransferase-like"/>
    <property type="match status" value="1"/>
</dbReference>
<dbReference type="GO" id="GO:0044205">
    <property type="term" value="P:'de novo' UMP biosynthetic process"/>
    <property type="evidence" value="ECO:0007669"/>
    <property type="project" value="UniProtKB-UniPathway"/>
</dbReference>
<evidence type="ECO:0000256" key="2">
    <source>
        <dbReference type="ARBA" id="ARBA00007800"/>
    </source>
</evidence>
<evidence type="ECO:0000256" key="8">
    <source>
        <dbReference type="ARBA" id="ARBA00044340"/>
    </source>
</evidence>
<dbReference type="AlphaFoldDB" id="A0A7V2WSH3"/>
<dbReference type="EC" id="6.3.5.5" evidence="3"/>
<name>A0A7V2WSH3_9BACT</name>
<dbReference type="InterPro" id="IPR006274">
    <property type="entry name" value="CarbamoylP_synth_ssu"/>
</dbReference>
<evidence type="ECO:0000313" key="11">
    <source>
        <dbReference type="EMBL" id="HFC46557.1"/>
    </source>
</evidence>
<comment type="similarity">
    <text evidence="2">Belongs to the CarA family.</text>
</comment>
<dbReference type="CDD" id="cd01744">
    <property type="entry name" value="GATase1_CPSase"/>
    <property type="match status" value="1"/>
</dbReference>
<evidence type="ECO:0000256" key="1">
    <source>
        <dbReference type="ARBA" id="ARBA00005077"/>
    </source>
</evidence>
<accession>A0A7V2WSH3</accession>
<dbReference type="PROSITE" id="PS51273">
    <property type="entry name" value="GATASE_TYPE_1"/>
    <property type="match status" value="1"/>
</dbReference>
<dbReference type="GO" id="GO:0006541">
    <property type="term" value="P:glutamine metabolic process"/>
    <property type="evidence" value="ECO:0007669"/>
    <property type="project" value="InterPro"/>
</dbReference>
<dbReference type="InterPro" id="IPR035686">
    <property type="entry name" value="CPSase_GATase1"/>
</dbReference>
<proteinExistence type="inferred from homology"/>
<dbReference type="PRINTS" id="PR00099">
    <property type="entry name" value="CPSGATASE"/>
</dbReference>
<dbReference type="Pfam" id="PF00117">
    <property type="entry name" value="GATase"/>
    <property type="match status" value="1"/>
</dbReference>
<evidence type="ECO:0000256" key="5">
    <source>
        <dbReference type="ARBA" id="ARBA00022741"/>
    </source>
</evidence>
<dbReference type="GO" id="GO:0006526">
    <property type="term" value="P:L-arginine biosynthetic process"/>
    <property type="evidence" value="ECO:0007669"/>
    <property type="project" value="UniProtKB-UniPathway"/>
</dbReference>
<evidence type="ECO:0000256" key="7">
    <source>
        <dbReference type="ARBA" id="ARBA00022962"/>
    </source>
</evidence>
<dbReference type="PRINTS" id="PR00097">
    <property type="entry name" value="ANTSNTHASEII"/>
</dbReference>
<dbReference type="PANTHER" id="PTHR43418:SF7">
    <property type="entry name" value="CARBAMOYL-PHOSPHATE SYNTHASE SMALL CHAIN"/>
    <property type="match status" value="1"/>
</dbReference>
<dbReference type="NCBIfam" id="TIGR01368">
    <property type="entry name" value="CPSaseIIsmall"/>
    <property type="match status" value="1"/>
</dbReference>
<dbReference type="Pfam" id="PF00988">
    <property type="entry name" value="CPSase_sm_chain"/>
    <property type="match status" value="1"/>
</dbReference>
<dbReference type="Gene3D" id="3.40.50.880">
    <property type="match status" value="1"/>
</dbReference>
<keyword evidence="4 11" id="KW-0436">Ligase</keyword>
<dbReference type="Gene3D" id="3.50.30.20">
    <property type="entry name" value="Carbamoyl-phosphate synthase small subunit, N-terminal domain"/>
    <property type="match status" value="1"/>
</dbReference>
<dbReference type="NCBIfam" id="NF009475">
    <property type="entry name" value="PRK12838.1"/>
    <property type="match status" value="1"/>
</dbReference>
<evidence type="ECO:0000256" key="6">
    <source>
        <dbReference type="ARBA" id="ARBA00022840"/>
    </source>
</evidence>
<dbReference type="UniPathway" id="UPA00068">
    <property type="reaction ID" value="UER00171"/>
</dbReference>
<keyword evidence="5" id="KW-0547">Nucleotide-binding</keyword>
<dbReference type="SMART" id="SM01097">
    <property type="entry name" value="CPSase_sm_chain"/>
    <property type="match status" value="1"/>
</dbReference>
<dbReference type="GO" id="GO:0004088">
    <property type="term" value="F:carbamoyl-phosphate synthase (glutamine-hydrolyzing) activity"/>
    <property type="evidence" value="ECO:0007669"/>
    <property type="project" value="UniProtKB-EC"/>
</dbReference>
<keyword evidence="7" id="KW-0315">Glutamine amidotransferase</keyword>
<dbReference type="Proteomes" id="UP000885797">
    <property type="component" value="Unassembled WGS sequence"/>
</dbReference>
<evidence type="ECO:0000256" key="4">
    <source>
        <dbReference type="ARBA" id="ARBA00022598"/>
    </source>
</evidence>
<dbReference type="PANTHER" id="PTHR43418">
    <property type="entry name" value="MULTIFUNCTIONAL TRYPTOPHAN BIOSYNTHESIS PROTEIN-RELATED"/>
    <property type="match status" value="1"/>
</dbReference>
<sequence>MTYPLIGNYGVNSEDIESSTIHLEAFVIREYEAEYSNWRAEESLREYLVRHGVLGIHQVDTRAITRHIRLKGAMKAVISTDVSDTATLVEKARSAPGLEGRDLVKEVTTKNPYTWKDDRPLDVVVSKRMADVGPPPKGTIRVACIDCGLKYNQLRIFTKKGVEPIVFPCTVTPDEILAVSPHGCFVSNGPGDPAALPYIVDTVKSLLGKLPIFGICLGHQILGQALGASTYKLKFGHHGANQPVKDLSTGKIEITSQNHGFAVDQSALGEDVRVTHINLNDSTVEGIEAPDISAFSVQYHPENAPGPHDSEYLFDRFLKKIRSFWE</sequence>